<dbReference type="AlphaFoldDB" id="A0A6J7PAI6"/>
<organism evidence="1">
    <name type="scientific">freshwater metagenome</name>
    <dbReference type="NCBI Taxonomy" id="449393"/>
    <lineage>
        <taxon>unclassified sequences</taxon>
        <taxon>metagenomes</taxon>
        <taxon>ecological metagenomes</taxon>
    </lineage>
</organism>
<reference evidence="1" key="1">
    <citation type="submission" date="2020-05" db="EMBL/GenBank/DDBJ databases">
        <authorList>
            <person name="Chiriac C."/>
            <person name="Salcher M."/>
            <person name="Ghai R."/>
            <person name="Kavagutti S V."/>
        </authorList>
    </citation>
    <scope>NUCLEOTIDE SEQUENCE</scope>
</reference>
<sequence>MSLRVLEPVQMLQHLRATTHLDECCSPQRPFEECEWCHWALCTPEATQLIQIQTDCAQLLNSKLAPSVAWVIACSQLLESFHGIELSEIRVPGSRVLAGHLHRELSAALIPLRKKLAQVGRENGPLAERCAQTAGVLTAAAIQQPQHAALLAQLPSSLREQLGKLASSLSSQLQIAGMLPLIDHLHWQGLPSLDSQPEWDRRPRPGDAAGLKRRQLAGTNLEAGSLESIVVESMFTQLTEQLVEMGEQLRHAAPPVTVSRPLQQGRHSQRTRNMMFRIAKIDWHLSFVDTGYAACWNTRIEGDHMVTDLPWQVAMAVEACEAHGLVSACYQDLPERPTVQMVSL</sequence>
<dbReference type="EMBL" id="CAFBOG010000335">
    <property type="protein sequence ID" value="CAB5002387.1"/>
    <property type="molecule type" value="Genomic_DNA"/>
</dbReference>
<evidence type="ECO:0000313" key="1">
    <source>
        <dbReference type="EMBL" id="CAB5002387.1"/>
    </source>
</evidence>
<accession>A0A6J7PAI6</accession>
<name>A0A6J7PAI6_9ZZZZ</name>
<protein>
    <submittedName>
        <fullName evidence="1">Unannotated protein</fullName>
    </submittedName>
</protein>
<proteinExistence type="predicted"/>
<gene>
    <name evidence="1" type="ORF">UFOPK3914_02220</name>
</gene>